<proteinExistence type="inferred from homology"/>
<evidence type="ECO:0000313" key="9">
    <source>
        <dbReference type="EMBL" id="TQL76207.1"/>
    </source>
</evidence>
<dbReference type="InterPro" id="IPR023828">
    <property type="entry name" value="Peptidase_S8_Ser-AS"/>
</dbReference>
<gene>
    <name evidence="9" type="ORF">FB566_1729</name>
</gene>
<feature type="active site" description="Charge relay system" evidence="5">
    <location>
        <position position="246"/>
    </location>
</feature>
<feature type="domain" description="Peptidase S8/S53" evidence="8">
    <location>
        <begin position="190"/>
        <end position="471"/>
    </location>
</feature>
<dbReference type="OrthoDB" id="9813435at2"/>
<keyword evidence="4 5" id="KW-0720">Serine protease</keyword>
<dbReference type="GO" id="GO:0006508">
    <property type="term" value="P:proteolysis"/>
    <property type="evidence" value="ECO:0007669"/>
    <property type="project" value="UniProtKB-KW"/>
</dbReference>
<dbReference type="EMBL" id="VFOW01000001">
    <property type="protein sequence ID" value="TQL76207.1"/>
    <property type="molecule type" value="Genomic_DNA"/>
</dbReference>
<protein>
    <submittedName>
        <fullName evidence="9">Subtilisin family serine protease</fullName>
    </submittedName>
</protein>
<dbReference type="Gene3D" id="2.120.10.80">
    <property type="entry name" value="Kelch-type beta propeller"/>
    <property type="match status" value="2"/>
</dbReference>
<dbReference type="InterPro" id="IPR006652">
    <property type="entry name" value="Kelch_1"/>
</dbReference>
<keyword evidence="10" id="KW-1185">Reference proteome</keyword>
<dbReference type="SUPFAM" id="SSF117281">
    <property type="entry name" value="Kelch motif"/>
    <property type="match status" value="2"/>
</dbReference>
<dbReference type="SUPFAM" id="SSF49452">
    <property type="entry name" value="Starch-binding domain-like"/>
    <property type="match status" value="2"/>
</dbReference>
<dbReference type="SUPFAM" id="SSF52743">
    <property type="entry name" value="Subtilisin-like"/>
    <property type="match status" value="1"/>
</dbReference>
<name>A0A543AUH5_9ACTN</name>
<dbReference type="PROSITE" id="PS00138">
    <property type="entry name" value="SUBTILASE_SER"/>
    <property type="match status" value="1"/>
</dbReference>
<dbReference type="GO" id="GO:0004252">
    <property type="term" value="F:serine-type endopeptidase activity"/>
    <property type="evidence" value="ECO:0007669"/>
    <property type="project" value="UniProtKB-UniRule"/>
</dbReference>
<comment type="caution">
    <text evidence="9">The sequence shown here is derived from an EMBL/GenBank/DDBJ whole genome shotgun (WGS) entry which is preliminary data.</text>
</comment>
<evidence type="ECO:0000256" key="7">
    <source>
        <dbReference type="SAM" id="SignalP"/>
    </source>
</evidence>
<evidence type="ECO:0000256" key="5">
    <source>
        <dbReference type="PROSITE-ProRule" id="PRU01240"/>
    </source>
</evidence>
<dbReference type="Gene3D" id="2.60.40.1120">
    <property type="entry name" value="Carboxypeptidase-like, regulatory domain"/>
    <property type="match status" value="4"/>
</dbReference>
<dbReference type="SMART" id="SM00612">
    <property type="entry name" value="Kelch"/>
    <property type="match status" value="4"/>
</dbReference>
<feature type="signal peptide" evidence="7">
    <location>
        <begin position="1"/>
        <end position="32"/>
    </location>
</feature>
<dbReference type="Gene3D" id="2.60.120.200">
    <property type="match status" value="1"/>
</dbReference>
<keyword evidence="3 5" id="KW-0378">Hydrolase</keyword>
<dbReference type="InParanoid" id="A0A543AUH5"/>
<dbReference type="PROSITE" id="PS51892">
    <property type="entry name" value="SUBTILASE"/>
    <property type="match status" value="1"/>
</dbReference>
<dbReference type="PANTHER" id="PTHR43806">
    <property type="entry name" value="PEPTIDASE S8"/>
    <property type="match status" value="1"/>
</dbReference>
<dbReference type="PANTHER" id="PTHR43806:SF11">
    <property type="entry name" value="CEREVISIN-RELATED"/>
    <property type="match status" value="1"/>
</dbReference>
<evidence type="ECO:0000256" key="6">
    <source>
        <dbReference type="SAM" id="MobiDB-lite"/>
    </source>
</evidence>
<evidence type="ECO:0000256" key="2">
    <source>
        <dbReference type="ARBA" id="ARBA00022670"/>
    </source>
</evidence>
<dbReference type="Pfam" id="PF00082">
    <property type="entry name" value="Peptidase_S8"/>
    <property type="match status" value="1"/>
</dbReference>
<feature type="active site" description="Charge relay system" evidence="5">
    <location>
        <position position="417"/>
    </location>
</feature>
<evidence type="ECO:0000259" key="8">
    <source>
        <dbReference type="Pfam" id="PF00082"/>
    </source>
</evidence>
<evidence type="ECO:0000313" key="10">
    <source>
        <dbReference type="Proteomes" id="UP000317043"/>
    </source>
</evidence>
<evidence type="ECO:0000256" key="1">
    <source>
        <dbReference type="ARBA" id="ARBA00011073"/>
    </source>
</evidence>
<evidence type="ECO:0000256" key="4">
    <source>
        <dbReference type="ARBA" id="ARBA00022825"/>
    </source>
</evidence>
<accession>A0A543AUH5</accession>
<sequence length="1462" mass="149616">MTGSRRRRTAAGAAVAVTVAVPLILGSQPAYADPGLENMTVDQAIASKVDADVLSALEADGAADFWIRLDSDADLSAAYEAEGKTAKGTAVYEAKTAHAEETQGEIKELLTENGVEFDSFWIVNTIAVKGDIDLVGDLALRTDVASILPQQDIPMVETLPGTNEATVDNVEWGIDAINANDVWSEFGITGEDIVIAGIDTGVQFDHPALVEQYRGNNGDGTFTHDYNFYDVAEKCGSTIACDTHGHGTHTMGTMVGSDGGSNEIGVAPGATWIATNGCCDSDFTLLSSGEWIIAPTDTNGQNPDPSKAADIVNNSWGTTIPTYDPFYEEIVAAWIAAGIFPAFSNGNSGPGCNTTGSPGLYDNSYSSGAFDINGNIASFSGRGPGLDGNVKPNIAAPGVNTRSAMPGSGYGSMSGTSMASPHTAGVVGLMWSASPALRGDVAATMEILNGTAIDTEDLQCGGTAENNNVFGEGKLDAFAAVSASPMDGVGSLAGSVTSDGSAVGGVAINADSADFSRSTTSNAAGEYSFGSLLPGEYTVTAAKFGYLPSTVTVTVVEDEAVTADFDLEPAPAGNVTGVVSDGSGQGYPLYAKVTADGTGVSTFTDPVSGAYALNLPEGDYSLTIESVYPGYVIGQADVSTGTAADVALTVDVACTAAGYELDFGNLPGVEGFDGTEAPEGWTVVNSGTADDGWRFDNPKSRNNQTGGEGNFATADSDAAGSGHGIIDTELISPVYDLTQLSTAGLSFSSDFNDLGASAAAVLISVDGGETWDELWATETSLRGPRTEEVDLSAYADATAAQFKFWYTDGGSWAWYWQVDDFQLGLPDCVATDGGLVVGHTVDANTGANLDKVTVTDTVSGASGVSAATPADENLADGFYWLFTSELGEHDFTASRTGWVDETTSVDVVGSAVATADFTLGAGRLEVSTTAISTNVTMEGSWTEEVELTNTGSAPLTVEVGETGGGFTPMSGHQSTQVPLTSPADKTAFDADKAVPAGVSTLSDLGPDDEWSTVANYPASVYDSASASHDGYTYVVAGVAGSSLSSAVYAYDHEGDSWSRVADLPEALELPTATFINGLLYVYGGTTGDTVDTLYIYDPVTDTWTEGASGPAARWAAGSATIDGKLYIIGGCIDGNCASSSDVQRYDPASDSWEVLGNYPDSTAYIACGGVGSAIVCAGGYGDVTSASTYVYNAGADEWTEAASMPTDVWGAAADVANGLLIVSNGAADGSSVLTNATYAYDVSADSWTELAPSGQARYRTTGACGFLKVGGRDGGNAPTNNVELLAGYDDCATAGGGDLPWLNTDQTTVTIAPGDSVVLEVTTSGKAADGVPQPGTYVGGINLGTDTPYGSVVIDVTMTVAPGANMGRMTGTVTGVNCDGSTVGLAGVQVQVRGPDGTRYDLTTDADGYFSYWFAAGQHLVIVSKDGWAADFNSFAVRAGRSVGADFSVAALGCSSGLSQLA</sequence>
<organism evidence="9 10">
    <name type="scientific">Stackebrandtia endophytica</name>
    <dbReference type="NCBI Taxonomy" id="1496996"/>
    <lineage>
        <taxon>Bacteria</taxon>
        <taxon>Bacillati</taxon>
        <taxon>Actinomycetota</taxon>
        <taxon>Actinomycetes</taxon>
        <taxon>Glycomycetales</taxon>
        <taxon>Glycomycetaceae</taxon>
        <taxon>Stackebrandtia</taxon>
    </lineage>
</organism>
<feature type="region of interest" description="Disordered" evidence="6">
    <location>
        <begin position="687"/>
        <end position="709"/>
    </location>
</feature>
<keyword evidence="7" id="KW-0732">Signal</keyword>
<dbReference type="InterPro" id="IPR015915">
    <property type="entry name" value="Kelch-typ_b-propeller"/>
</dbReference>
<reference evidence="9 10" key="1">
    <citation type="submission" date="2019-06" db="EMBL/GenBank/DDBJ databases">
        <title>Sequencing the genomes of 1000 actinobacteria strains.</title>
        <authorList>
            <person name="Klenk H.-P."/>
        </authorList>
    </citation>
    <scope>NUCLEOTIDE SEQUENCE [LARGE SCALE GENOMIC DNA]</scope>
    <source>
        <strain evidence="9 10">DSM 45928</strain>
    </source>
</reference>
<comment type="similarity">
    <text evidence="1 5">Belongs to the peptidase S8 family.</text>
</comment>
<dbReference type="InterPro" id="IPR013784">
    <property type="entry name" value="Carb-bd-like_fold"/>
</dbReference>
<dbReference type="InterPro" id="IPR015500">
    <property type="entry name" value="Peptidase_S8_subtilisin-rel"/>
</dbReference>
<dbReference type="Pfam" id="PF13620">
    <property type="entry name" value="CarboxypepD_reg"/>
    <property type="match status" value="1"/>
</dbReference>
<keyword evidence="2 5" id="KW-0645">Protease</keyword>
<evidence type="ECO:0000256" key="3">
    <source>
        <dbReference type="ARBA" id="ARBA00022801"/>
    </source>
</evidence>
<dbReference type="NCBIfam" id="NF038128">
    <property type="entry name" value="choice_anch_J"/>
    <property type="match status" value="1"/>
</dbReference>
<dbReference type="InterPro" id="IPR000209">
    <property type="entry name" value="Peptidase_S8/S53_dom"/>
</dbReference>
<dbReference type="Gene3D" id="3.40.50.200">
    <property type="entry name" value="Peptidase S8/S53 domain"/>
    <property type="match status" value="1"/>
</dbReference>
<dbReference type="Pfam" id="PF01344">
    <property type="entry name" value="Kelch_1"/>
    <property type="match status" value="3"/>
</dbReference>
<feature type="active site" description="Charge relay system" evidence="5">
    <location>
        <position position="199"/>
    </location>
</feature>
<dbReference type="PRINTS" id="PR00723">
    <property type="entry name" value="SUBTILISIN"/>
</dbReference>
<dbReference type="Proteomes" id="UP000317043">
    <property type="component" value="Unassembled WGS sequence"/>
</dbReference>
<dbReference type="InterPro" id="IPR050131">
    <property type="entry name" value="Peptidase_S8_subtilisin-like"/>
</dbReference>
<dbReference type="InterPro" id="IPR036852">
    <property type="entry name" value="Peptidase_S8/S53_dom_sf"/>
</dbReference>
<feature type="chain" id="PRO_5022014955" evidence="7">
    <location>
        <begin position="33"/>
        <end position="1462"/>
    </location>
</feature>
<dbReference type="GO" id="GO:0030246">
    <property type="term" value="F:carbohydrate binding"/>
    <property type="evidence" value="ECO:0007669"/>
    <property type="project" value="InterPro"/>
</dbReference>
<dbReference type="RefSeq" id="WP_142037256.1">
    <property type="nucleotide sequence ID" value="NZ_JBHTGS010000001.1"/>
</dbReference>